<protein>
    <recommendedName>
        <fullName evidence="6">Serine protease</fullName>
    </recommendedName>
</protein>
<comment type="caution">
    <text evidence="4">The sequence shown here is derived from an EMBL/GenBank/DDBJ whole genome shotgun (WGS) entry which is preliminary data.</text>
</comment>
<dbReference type="AlphaFoldDB" id="A0AAN7GUH0"/>
<dbReference type="Pfam" id="PF13365">
    <property type="entry name" value="Trypsin_2"/>
    <property type="match status" value="1"/>
</dbReference>
<evidence type="ECO:0000256" key="3">
    <source>
        <dbReference type="SAM" id="Phobius"/>
    </source>
</evidence>
<dbReference type="InterPro" id="IPR050966">
    <property type="entry name" value="Glutamyl_endopeptidase"/>
</dbReference>
<proteinExistence type="predicted"/>
<dbReference type="PANTHER" id="PTHR15462:SF8">
    <property type="entry name" value="SERINE PROTEASE"/>
    <property type="match status" value="1"/>
</dbReference>
<dbReference type="PANTHER" id="PTHR15462">
    <property type="entry name" value="SERINE PROTEASE"/>
    <property type="match status" value="1"/>
</dbReference>
<accession>A0AAN7GUH0</accession>
<reference evidence="4" key="1">
    <citation type="journal article" date="2023" name="Mol. Phylogenet. Evol.">
        <title>Genome-scale phylogeny and comparative genomics of the fungal order Sordariales.</title>
        <authorList>
            <person name="Hensen N."/>
            <person name="Bonometti L."/>
            <person name="Westerberg I."/>
            <person name="Brannstrom I.O."/>
            <person name="Guillou S."/>
            <person name="Cros-Aarteil S."/>
            <person name="Calhoun S."/>
            <person name="Haridas S."/>
            <person name="Kuo A."/>
            <person name="Mondo S."/>
            <person name="Pangilinan J."/>
            <person name="Riley R."/>
            <person name="LaButti K."/>
            <person name="Andreopoulos B."/>
            <person name="Lipzen A."/>
            <person name="Chen C."/>
            <person name="Yan M."/>
            <person name="Daum C."/>
            <person name="Ng V."/>
            <person name="Clum A."/>
            <person name="Steindorff A."/>
            <person name="Ohm R.A."/>
            <person name="Martin F."/>
            <person name="Silar P."/>
            <person name="Natvig D.O."/>
            <person name="Lalanne C."/>
            <person name="Gautier V."/>
            <person name="Ament-Velasquez S.L."/>
            <person name="Kruys A."/>
            <person name="Hutchinson M.I."/>
            <person name="Powell A.J."/>
            <person name="Barry K."/>
            <person name="Miller A.N."/>
            <person name="Grigoriev I.V."/>
            <person name="Debuchy R."/>
            <person name="Gladieux P."/>
            <person name="Hiltunen Thoren M."/>
            <person name="Johannesson H."/>
        </authorList>
    </citation>
    <scope>NUCLEOTIDE SEQUENCE</scope>
    <source>
        <strain evidence="4">CBS 990.96</strain>
    </source>
</reference>
<feature type="region of interest" description="Disordered" evidence="2">
    <location>
        <begin position="480"/>
        <end position="505"/>
    </location>
</feature>
<dbReference type="Proteomes" id="UP001301958">
    <property type="component" value="Unassembled WGS sequence"/>
</dbReference>
<evidence type="ECO:0000313" key="5">
    <source>
        <dbReference type="Proteomes" id="UP001301958"/>
    </source>
</evidence>
<organism evidence="4 5">
    <name type="scientific">Podospora fimiseda</name>
    <dbReference type="NCBI Taxonomy" id="252190"/>
    <lineage>
        <taxon>Eukaryota</taxon>
        <taxon>Fungi</taxon>
        <taxon>Dikarya</taxon>
        <taxon>Ascomycota</taxon>
        <taxon>Pezizomycotina</taxon>
        <taxon>Sordariomycetes</taxon>
        <taxon>Sordariomycetidae</taxon>
        <taxon>Sordariales</taxon>
        <taxon>Podosporaceae</taxon>
        <taxon>Podospora</taxon>
    </lineage>
</organism>
<dbReference type="Gene3D" id="2.40.10.10">
    <property type="entry name" value="Trypsin-like serine proteases"/>
    <property type="match status" value="2"/>
</dbReference>
<sequence length="602" mass="66106">MDPQPITIADVLLTESCDQHFPGLRAITLSYQVFLGCLLSRVGLKGVFSFDQFDAALQIRGYRVRDVVEAMRGIQSAITRVCGGIEVFDGVSLKTWKDFAFTWQGAEGLQYDPIPSILAVIDGKPFCSELKILCAKIDVERVAANRRYIAQCLRYLKSCAPGSTGTLPPCELPNHLIGVINDFPDLIFWTLNRGFGQCPDSCPERLLGIYSRHAVPEDYYRPPDGRFSGIVKLELDFGGSRPYRGTGWLIDHNTIVTSAHNVVFNGQARMGEGKHLFSLKATAGETPNEQTLTGMAVAASWAWYHMSVGTHDLAVIRVHGSFNARPLNWTNTPVSVQGSVTDDLELVGFPGDKDGMYYSGADMHADICAESSKMVAFHRGETVAGSSGSPILRKSDSHVIVVHRGGVDSDFNEGVILDAKSNNILEYRRVLDHAISAHNGTNSDIRQVSRETIQGATPGGSLTVTRYQVLSPMGYFETPAQESNDVKPTGPRAGAPAFTHPEPETNENGMADTHYHDLTAMETSATLGPIRKPARPAKRDSDIEDLRMSRGNPRTKFRLFSGSLLSTFIGIFLFSILSFFDIPVVLPSVWCSFFTTPWICFP</sequence>
<dbReference type="InterPro" id="IPR009003">
    <property type="entry name" value="Peptidase_S1_PA"/>
</dbReference>
<reference evidence="4" key="2">
    <citation type="submission" date="2023-05" db="EMBL/GenBank/DDBJ databases">
        <authorList>
            <consortium name="Lawrence Berkeley National Laboratory"/>
            <person name="Steindorff A."/>
            <person name="Hensen N."/>
            <person name="Bonometti L."/>
            <person name="Westerberg I."/>
            <person name="Brannstrom I.O."/>
            <person name="Guillou S."/>
            <person name="Cros-Aarteil S."/>
            <person name="Calhoun S."/>
            <person name="Haridas S."/>
            <person name="Kuo A."/>
            <person name="Mondo S."/>
            <person name="Pangilinan J."/>
            <person name="Riley R."/>
            <person name="Labutti K."/>
            <person name="Andreopoulos B."/>
            <person name="Lipzen A."/>
            <person name="Chen C."/>
            <person name="Yanf M."/>
            <person name="Daum C."/>
            <person name="Ng V."/>
            <person name="Clum A."/>
            <person name="Ohm R."/>
            <person name="Martin F."/>
            <person name="Silar P."/>
            <person name="Natvig D."/>
            <person name="Lalanne C."/>
            <person name="Gautier V."/>
            <person name="Ament-Velasquez S.L."/>
            <person name="Kruys A."/>
            <person name="Hutchinson M.I."/>
            <person name="Powell A.J."/>
            <person name="Barry K."/>
            <person name="Miller A.N."/>
            <person name="Grigoriev I.V."/>
            <person name="Debuchy R."/>
            <person name="Gladieux P."/>
            <person name="Thoren M.H."/>
            <person name="Johannesson H."/>
        </authorList>
    </citation>
    <scope>NUCLEOTIDE SEQUENCE</scope>
    <source>
        <strain evidence="4">CBS 990.96</strain>
    </source>
</reference>
<name>A0AAN7GUH0_9PEZI</name>
<feature type="transmembrane region" description="Helical" evidence="3">
    <location>
        <begin position="557"/>
        <end position="580"/>
    </location>
</feature>
<keyword evidence="1" id="KW-0732">Signal</keyword>
<keyword evidence="3" id="KW-0472">Membrane</keyword>
<gene>
    <name evidence="4" type="ORF">QBC38DRAFT_52888</name>
</gene>
<dbReference type="EMBL" id="MU865429">
    <property type="protein sequence ID" value="KAK4223370.1"/>
    <property type="molecule type" value="Genomic_DNA"/>
</dbReference>
<keyword evidence="5" id="KW-1185">Reference proteome</keyword>
<evidence type="ECO:0000256" key="2">
    <source>
        <dbReference type="SAM" id="MobiDB-lite"/>
    </source>
</evidence>
<evidence type="ECO:0008006" key="6">
    <source>
        <dbReference type="Google" id="ProtNLM"/>
    </source>
</evidence>
<keyword evidence="3" id="KW-0812">Transmembrane</keyword>
<dbReference type="InterPro" id="IPR043504">
    <property type="entry name" value="Peptidase_S1_PA_chymotrypsin"/>
</dbReference>
<evidence type="ECO:0000313" key="4">
    <source>
        <dbReference type="EMBL" id="KAK4223370.1"/>
    </source>
</evidence>
<keyword evidence="3" id="KW-1133">Transmembrane helix</keyword>
<evidence type="ECO:0000256" key="1">
    <source>
        <dbReference type="ARBA" id="ARBA00022729"/>
    </source>
</evidence>
<dbReference type="SUPFAM" id="SSF50494">
    <property type="entry name" value="Trypsin-like serine proteases"/>
    <property type="match status" value="1"/>
</dbReference>